<feature type="compositionally biased region" description="Pro residues" evidence="1">
    <location>
        <begin position="26"/>
        <end position="40"/>
    </location>
</feature>
<comment type="caution">
    <text evidence="2">The sequence shown here is derived from an EMBL/GenBank/DDBJ whole genome shotgun (WGS) entry which is preliminary data.</text>
</comment>
<evidence type="ECO:0000313" key="3">
    <source>
        <dbReference type="Proteomes" id="UP000076744"/>
    </source>
</evidence>
<feature type="region of interest" description="Disordered" evidence="1">
    <location>
        <begin position="283"/>
        <end position="313"/>
    </location>
</feature>
<dbReference type="OrthoDB" id="283575at2759"/>
<dbReference type="RefSeq" id="XP_018707563.1">
    <property type="nucleotide sequence ID" value="XM_018844797.1"/>
</dbReference>
<evidence type="ECO:0000256" key="1">
    <source>
        <dbReference type="SAM" id="MobiDB-lite"/>
    </source>
</evidence>
<dbReference type="Proteomes" id="UP000076744">
    <property type="component" value="Unassembled WGS sequence"/>
</dbReference>
<proteinExistence type="predicted"/>
<feature type="compositionally biased region" description="Polar residues" evidence="1">
    <location>
        <begin position="283"/>
        <end position="301"/>
    </location>
</feature>
<name>A0A168D395_CORFA</name>
<accession>A0A168D395</accession>
<reference evidence="2 3" key="1">
    <citation type="journal article" date="2016" name="Genome Biol. Evol.">
        <title>Divergent and convergent evolution of fungal pathogenicity.</title>
        <authorList>
            <person name="Shang Y."/>
            <person name="Xiao G."/>
            <person name="Zheng P."/>
            <person name="Cen K."/>
            <person name="Zhan S."/>
            <person name="Wang C."/>
        </authorList>
    </citation>
    <scope>NUCLEOTIDE SEQUENCE [LARGE SCALE GENOMIC DNA]</scope>
    <source>
        <strain evidence="2 3">ARSEF 2679</strain>
    </source>
</reference>
<protein>
    <submittedName>
        <fullName evidence="2">Uncharacterized protein</fullName>
    </submittedName>
</protein>
<evidence type="ECO:0000313" key="2">
    <source>
        <dbReference type="EMBL" id="OAA72117.1"/>
    </source>
</evidence>
<sequence length="313" mass="33442">MPQYLPPETPSPTGTAGSPSSYRPPANRPPQAPQRPPRPSRIPSMVDQTRLQEPTPLFIAPYSPSAGYITDLPSANSMSQASLQKKGVILGPPPSSRRGASSFYSNASFVSPIIEENPYARSHGSYASSAAMPENWPSAIEDNRNPNAETFYEESITDASPRSIYGDFGDDRRLVQPVELDSAAILVPPNQQQPIGTNRTVGGAGVSDKRMSWNVLGTQRQPLDAGESGKDDIIQAYAAASSGAPAVFRMGQSPPANPRSSALKQGLRIDMDAVAVLVLDSPTCSQPSHRQYQRPNSTTVRTAPHGLGKVDGH</sequence>
<dbReference type="AlphaFoldDB" id="A0A168D395"/>
<dbReference type="GeneID" id="30017482"/>
<dbReference type="STRING" id="1081104.A0A168D395"/>
<feature type="compositionally biased region" description="Pro residues" evidence="1">
    <location>
        <begin position="1"/>
        <end position="10"/>
    </location>
</feature>
<gene>
    <name evidence="2" type="ORF">ISF_01190</name>
</gene>
<feature type="region of interest" description="Disordered" evidence="1">
    <location>
        <begin position="1"/>
        <end position="58"/>
    </location>
</feature>
<dbReference type="EMBL" id="AZHB01000002">
    <property type="protein sequence ID" value="OAA72117.1"/>
    <property type="molecule type" value="Genomic_DNA"/>
</dbReference>
<feature type="compositionally biased region" description="Low complexity" evidence="1">
    <location>
        <begin position="11"/>
        <end position="25"/>
    </location>
</feature>
<keyword evidence="3" id="KW-1185">Reference proteome</keyword>
<organism evidence="2 3">
    <name type="scientific">Cordyceps fumosorosea (strain ARSEF 2679)</name>
    <name type="common">Isaria fumosorosea</name>
    <dbReference type="NCBI Taxonomy" id="1081104"/>
    <lineage>
        <taxon>Eukaryota</taxon>
        <taxon>Fungi</taxon>
        <taxon>Dikarya</taxon>
        <taxon>Ascomycota</taxon>
        <taxon>Pezizomycotina</taxon>
        <taxon>Sordariomycetes</taxon>
        <taxon>Hypocreomycetidae</taxon>
        <taxon>Hypocreales</taxon>
        <taxon>Cordycipitaceae</taxon>
        <taxon>Cordyceps</taxon>
    </lineage>
</organism>